<reference evidence="2 3" key="1">
    <citation type="submission" date="2020-09" db="EMBL/GenBank/DDBJ databases">
        <title>De no assembly of potato wild relative species, Solanum commersonii.</title>
        <authorList>
            <person name="Cho K."/>
        </authorList>
    </citation>
    <scope>NUCLEOTIDE SEQUENCE [LARGE SCALE GENOMIC DNA]</scope>
    <source>
        <strain evidence="2">LZ3.2</strain>
        <tissue evidence="2">Leaf</tissue>
    </source>
</reference>
<sequence>MTRSFPMNAGDGLYSYSKNSHLQILTSGISQDHMIRFPRPKRCMRQVLGGGLLERNNRWCKEMVRDAIIRKLDIKTILSSSNTIHITELGCSVGPNTFNAMQHIVEALKDKYLYQDQVIDSTKSIPEFQIFFNDQVTNDFNSLFCSLPVDRSYYASGVPGSFHDRLFPSRSIHFAHCSTLARDTLQEASNEL</sequence>
<dbReference type="Proteomes" id="UP000824120">
    <property type="component" value="Chromosome 1"/>
</dbReference>
<dbReference type="PANTHER" id="PTHR31009">
    <property type="entry name" value="S-ADENOSYL-L-METHIONINE:CARBOXYL METHYLTRANSFERASE FAMILY PROTEIN"/>
    <property type="match status" value="1"/>
</dbReference>
<dbReference type="Gene3D" id="3.40.50.150">
    <property type="entry name" value="Vaccinia Virus protein VP39"/>
    <property type="match status" value="1"/>
</dbReference>
<evidence type="ECO:0000313" key="3">
    <source>
        <dbReference type="Proteomes" id="UP000824120"/>
    </source>
</evidence>
<gene>
    <name evidence="2" type="ORF">H5410_000100</name>
</gene>
<dbReference type="GO" id="GO:0008168">
    <property type="term" value="F:methyltransferase activity"/>
    <property type="evidence" value="ECO:0007669"/>
    <property type="project" value="InterPro"/>
</dbReference>
<dbReference type="Pfam" id="PF03492">
    <property type="entry name" value="Methyltransf_7"/>
    <property type="match status" value="1"/>
</dbReference>
<proteinExistence type="inferred from homology"/>
<dbReference type="InterPro" id="IPR005299">
    <property type="entry name" value="MeTrfase_7"/>
</dbReference>
<dbReference type="SUPFAM" id="SSF53335">
    <property type="entry name" value="S-adenosyl-L-methionine-dependent methyltransferases"/>
    <property type="match status" value="1"/>
</dbReference>
<comment type="similarity">
    <text evidence="1">Belongs to the methyltransferase superfamily. Type-7 methyltransferase family.</text>
</comment>
<protein>
    <submittedName>
        <fullName evidence="2">Uncharacterized protein</fullName>
    </submittedName>
</protein>
<dbReference type="InterPro" id="IPR029063">
    <property type="entry name" value="SAM-dependent_MTases_sf"/>
</dbReference>
<dbReference type="OrthoDB" id="1254434at2759"/>
<dbReference type="EMBL" id="JACXVP010000001">
    <property type="protein sequence ID" value="KAG5628383.1"/>
    <property type="molecule type" value="Genomic_DNA"/>
</dbReference>
<comment type="caution">
    <text evidence="2">The sequence shown here is derived from an EMBL/GenBank/DDBJ whole genome shotgun (WGS) entry which is preliminary data.</text>
</comment>
<accession>A0A9J6AW79</accession>
<organism evidence="2 3">
    <name type="scientific">Solanum commersonii</name>
    <name type="common">Commerson's wild potato</name>
    <name type="synonym">Commerson's nightshade</name>
    <dbReference type="NCBI Taxonomy" id="4109"/>
    <lineage>
        <taxon>Eukaryota</taxon>
        <taxon>Viridiplantae</taxon>
        <taxon>Streptophyta</taxon>
        <taxon>Embryophyta</taxon>
        <taxon>Tracheophyta</taxon>
        <taxon>Spermatophyta</taxon>
        <taxon>Magnoliopsida</taxon>
        <taxon>eudicotyledons</taxon>
        <taxon>Gunneridae</taxon>
        <taxon>Pentapetalae</taxon>
        <taxon>asterids</taxon>
        <taxon>lamiids</taxon>
        <taxon>Solanales</taxon>
        <taxon>Solanaceae</taxon>
        <taxon>Solanoideae</taxon>
        <taxon>Solaneae</taxon>
        <taxon>Solanum</taxon>
    </lineage>
</organism>
<evidence type="ECO:0000313" key="2">
    <source>
        <dbReference type="EMBL" id="KAG5628383.1"/>
    </source>
</evidence>
<keyword evidence="3" id="KW-1185">Reference proteome</keyword>
<name>A0A9J6AW79_SOLCO</name>
<evidence type="ECO:0000256" key="1">
    <source>
        <dbReference type="ARBA" id="ARBA00007967"/>
    </source>
</evidence>
<dbReference type="AlphaFoldDB" id="A0A9J6AW79"/>